<dbReference type="EC" id="3.2.1.39" evidence="3"/>
<evidence type="ECO:0000256" key="8">
    <source>
        <dbReference type="ARBA" id="ARBA00023326"/>
    </source>
</evidence>
<comment type="similarity">
    <text evidence="2">Belongs to the glycosyl hydrolase 81 family.</text>
</comment>
<protein>
    <recommendedName>
        <fullName evidence="3">glucan endo-1,3-beta-D-glucosidase</fullName>
        <ecNumber evidence="3">3.2.1.39</ecNumber>
    </recommendedName>
</protein>
<keyword evidence="8" id="KW-0624">Polysaccharide degradation</keyword>
<gene>
    <name evidence="10" type="ORF">ACRE_031970</name>
</gene>
<dbReference type="Proteomes" id="UP000029964">
    <property type="component" value="Unassembled WGS sequence"/>
</dbReference>
<dbReference type="AlphaFoldDB" id="A0A086T9H3"/>
<evidence type="ECO:0000259" key="9">
    <source>
        <dbReference type="Pfam" id="PF17652"/>
    </source>
</evidence>
<evidence type="ECO:0000313" key="11">
    <source>
        <dbReference type="Proteomes" id="UP000029964"/>
    </source>
</evidence>
<comment type="caution">
    <text evidence="10">The sequence shown here is derived from an EMBL/GenBank/DDBJ whole genome shotgun (WGS) entry which is preliminary data.</text>
</comment>
<dbReference type="Pfam" id="PF17652">
    <property type="entry name" value="Glyco_hydro81C"/>
    <property type="match status" value="1"/>
</dbReference>
<dbReference type="InterPro" id="IPR005200">
    <property type="entry name" value="Endo-beta-glucanase"/>
</dbReference>
<evidence type="ECO:0000256" key="7">
    <source>
        <dbReference type="ARBA" id="ARBA00023316"/>
    </source>
</evidence>
<evidence type="ECO:0000256" key="5">
    <source>
        <dbReference type="ARBA" id="ARBA00023277"/>
    </source>
</evidence>
<dbReference type="Gene3D" id="1.20.5.420">
    <property type="entry name" value="Immunoglobulin FC, subunit C"/>
    <property type="match status" value="1"/>
</dbReference>
<evidence type="ECO:0000256" key="4">
    <source>
        <dbReference type="ARBA" id="ARBA00022801"/>
    </source>
</evidence>
<keyword evidence="5" id="KW-0119">Carbohydrate metabolism</keyword>
<accession>A0A086T9H3</accession>
<dbReference type="GO" id="GO:0042973">
    <property type="term" value="F:glucan endo-1,3-beta-D-glucosidase activity"/>
    <property type="evidence" value="ECO:0007669"/>
    <property type="project" value="UniProtKB-EC"/>
</dbReference>
<dbReference type="PANTHER" id="PTHR31983:SF0">
    <property type="entry name" value="GLUCAN ENDO-1,3-BETA-D-GLUCOSIDASE 2"/>
    <property type="match status" value="1"/>
</dbReference>
<evidence type="ECO:0000256" key="6">
    <source>
        <dbReference type="ARBA" id="ARBA00023295"/>
    </source>
</evidence>
<dbReference type="GO" id="GO:0071555">
    <property type="term" value="P:cell wall organization"/>
    <property type="evidence" value="ECO:0007669"/>
    <property type="project" value="UniProtKB-KW"/>
</dbReference>
<proteinExistence type="inferred from homology"/>
<keyword evidence="6" id="KW-0326">Glycosidase</keyword>
<evidence type="ECO:0000313" key="10">
    <source>
        <dbReference type="EMBL" id="KFH46005.1"/>
    </source>
</evidence>
<dbReference type="OrthoDB" id="4473401at2759"/>
<keyword evidence="4" id="KW-0378">Hydrolase</keyword>
<dbReference type="GO" id="GO:0009986">
    <property type="term" value="C:cell surface"/>
    <property type="evidence" value="ECO:0007669"/>
    <property type="project" value="TreeGrafter"/>
</dbReference>
<evidence type="ECO:0000256" key="3">
    <source>
        <dbReference type="ARBA" id="ARBA00012780"/>
    </source>
</evidence>
<dbReference type="STRING" id="857340.A0A086T9H3"/>
<name>A0A086T9H3_HAPC1</name>
<dbReference type="EMBL" id="JPKY01000024">
    <property type="protein sequence ID" value="KFH46005.1"/>
    <property type="molecule type" value="Genomic_DNA"/>
</dbReference>
<dbReference type="HOGENOM" id="CLU_005482_5_1_1"/>
<dbReference type="PROSITE" id="PS52008">
    <property type="entry name" value="GH81"/>
    <property type="match status" value="1"/>
</dbReference>
<organism evidence="10 11">
    <name type="scientific">Hapsidospora chrysogenum (strain ATCC 11550 / CBS 779.69 / DSM 880 / IAM 14645 / JCM 23072 / IMI 49137)</name>
    <name type="common">Acremonium chrysogenum</name>
    <dbReference type="NCBI Taxonomy" id="857340"/>
    <lineage>
        <taxon>Eukaryota</taxon>
        <taxon>Fungi</taxon>
        <taxon>Dikarya</taxon>
        <taxon>Ascomycota</taxon>
        <taxon>Pezizomycotina</taxon>
        <taxon>Sordariomycetes</taxon>
        <taxon>Hypocreomycetidae</taxon>
        <taxon>Hypocreales</taxon>
        <taxon>Bionectriaceae</taxon>
        <taxon>Hapsidospora</taxon>
    </lineage>
</organism>
<reference evidence="11" key="1">
    <citation type="journal article" date="2014" name="Genome Announc.">
        <title>Genome sequence and annotation of Acremonium chrysogenum, producer of the beta-lactam antibiotic cephalosporin C.</title>
        <authorList>
            <person name="Terfehr D."/>
            <person name="Dahlmann T.A."/>
            <person name="Specht T."/>
            <person name="Zadra I."/>
            <person name="Kuernsteiner H."/>
            <person name="Kueck U."/>
        </authorList>
    </citation>
    <scope>NUCLEOTIDE SEQUENCE [LARGE SCALE GENOMIC DNA]</scope>
    <source>
        <strain evidence="11">ATCC 11550 / CBS 779.69 / DSM 880 / IAM 14645 / JCM 23072 / IMI 49137</strain>
    </source>
</reference>
<keyword evidence="7" id="KW-0961">Cell wall biogenesis/degradation</keyword>
<dbReference type="InterPro" id="IPR040720">
    <property type="entry name" value="GH81_C"/>
</dbReference>
<sequence length="217" mass="24311">MLVRDVANPSTDDTWFPQWRTFDWYHGHSWAHGLFPAADGKNQESSSEDVMCAYAIKMWGKVVGDASMAARADLQLAVLTRSLRNYYLYEEDNAVQPSELIGNKVAGILFENKVHHTTWFSPDIEAIQGIQKIPVHGPTGLTRNKNFIREEWDVFFGGGKIDAIDNPWKGIIYAQYALVDPVAAWNFFAADSFQDSWVDGGASRSWWMAYAAALGGA</sequence>
<evidence type="ECO:0000256" key="2">
    <source>
        <dbReference type="ARBA" id="ARBA00010730"/>
    </source>
</evidence>
<dbReference type="PANTHER" id="PTHR31983">
    <property type="entry name" value="ENDO-1,3(4)-BETA-GLUCANASE 1"/>
    <property type="match status" value="1"/>
</dbReference>
<feature type="domain" description="Glycosyl hydrolase family 81 C-terminal" evidence="9">
    <location>
        <begin position="1"/>
        <end position="208"/>
    </location>
</feature>
<evidence type="ECO:0000256" key="1">
    <source>
        <dbReference type="ARBA" id="ARBA00000382"/>
    </source>
</evidence>
<comment type="catalytic activity">
    <reaction evidence="1">
        <text>Hydrolysis of (1-&gt;3)-beta-D-glucosidic linkages in (1-&gt;3)-beta-D-glucans.</text>
        <dbReference type="EC" id="3.2.1.39"/>
    </reaction>
</comment>
<keyword evidence="11" id="KW-1185">Reference proteome</keyword>
<dbReference type="GO" id="GO:0052861">
    <property type="term" value="F:endo-1,3(4)-beta-glucanase activity"/>
    <property type="evidence" value="ECO:0007669"/>
    <property type="project" value="InterPro"/>
</dbReference>
<dbReference type="GO" id="GO:0000272">
    <property type="term" value="P:polysaccharide catabolic process"/>
    <property type="evidence" value="ECO:0007669"/>
    <property type="project" value="UniProtKB-KW"/>
</dbReference>